<dbReference type="EMBL" id="DVFJ01000017">
    <property type="protein sequence ID" value="HIQ71748.1"/>
    <property type="molecule type" value="Genomic_DNA"/>
</dbReference>
<dbReference type="AlphaFoldDB" id="A0A9D1CR33"/>
<reference evidence="3" key="2">
    <citation type="journal article" date="2021" name="PeerJ">
        <title>Extensive microbial diversity within the chicken gut microbiome revealed by metagenomics and culture.</title>
        <authorList>
            <person name="Gilroy R."/>
            <person name="Ravi A."/>
            <person name="Getino M."/>
            <person name="Pursley I."/>
            <person name="Horton D.L."/>
            <person name="Alikhan N.F."/>
            <person name="Baker D."/>
            <person name="Gharbi K."/>
            <person name="Hall N."/>
            <person name="Watson M."/>
            <person name="Adriaenssens E.M."/>
            <person name="Foster-Nyarko E."/>
            <person name="Jarju S."/>
            <person name="Secka A."/>
            <person name="Antonio M."/>
            <person name="Oren A."/>
            <person name="Chaudhuri R.R."/>
            <person name="La Ragione R."/>
            <person name="Hildebrand F."/>
            <person name="Pallen M.J."/>
        </authorList>
    </citation>
    <scope>NUCLEOTIDE SEQUENCE</scope>
    <source>
        <strain evidence="3">ChiSxjej2B14-6234</strain>
    </source>
</reference>
<gene>
    <name evidence="3" type="ORF">IAB73_06025</name>
</gene>
<feature type="domain" description="Phage terminase large subunit N-terminal" evidence="2">
    <location>
        <begin position="22"/>
        <end position="223"/>
    </location>
</feature>
<dbReference type="Proteomes" id="UP000886887">
    <property type="component" value="Unassembled WGS sequence"/>
</dbReference>
<evidence type="ECO:0000259" key="2">
    <source>
        <dbReference type="Pfam" id="PF04466"/>
    </source>
</evidence>
<reference evidence="3" key="1">
    <citation type="submission" date="2020-10" db="EMBL/GenBank/DDBJ databases">
        <authorList>
            <person name="Gilroy R."/>
        </authorList>
    </citation>
    <scope>NUCLEOTIDE SEQUENCE</scope>
    <source>
        <strain evidence="3">ChiSxjej2B14-6234</strain>
    </source>
</reference>
<dbReference type="Gene3D" id="3.40.50.300">
    <property type="entry name" value="P-loop containing nucleotide triphosphate hydrolases"/>
    <property type="match status" value="1"/>
</dbReference>
<proteinExistence type="predicted"/>
<name>A0A9D1CR33_9FIRM</name>
<dbReference type="InterPro" id="IPR027417">
    <property type="entry name" value="P-loop_NTPase"/>
</dbReference>
<dbReference type="InterPro" id="IPR035412">
    <property type="entry name" value="Terminase_L_N"/>
</dbReference>
<protein>
    <submittedName>
        <fullName evidence="3">Terminase-like family protein</fullName>
    </submittedName>
</protein>
<feature type="region of interest" description="Disordered" evidence="1">
    <location>
        <begin position="443"/>
        <end position="463"/>
    </location>
</feature>
<evidence type="ECO:0000313" key="4">
    <source>
        <dbReference type="Proteomes" id="UP000886887"/>
    </source>
</evidence>
<evidence type="ECO:0000256" key="1">
    <source>
        <dbReference type="SAM" id="MobiDB-lite"/>
    </source>
</evidence>
<accession>A0A9D1CR33</accession>
<organism evidence="3 4">
    <name type="scientific">Candidatus Onthenecus intestinigallinarum</name>
    <dbReference type="NCBI Taxonomy" id="2840875"/>
    <lineage>
        <taxon>Bacteria</taxon>
        <taxon>Bacillati</taxon>
        <taxon>Bacillota</taxon>
        <taxon>Clostridia</taxon>
        <taxon>Eubacteriales</taxon>
        <taxon>Candidatus Onthenecus</taxon>
    </lineage>
</organism>
<dbReference type="Pfam" id="PF04466">
    <property type="entry name" value="Terminase_3"/>
    <property type="match status" value="1"/>
</dbReference>
<comment type="caution">
    <text evidence="3">The sequence shown here is derived from an EMBL/GenBank/DDBJ whole genome shotgun (WGS) entry which is preliminary data.</text>
</comment>
<dbReference type="Gene3D" id="3.30.420.280">
    <property type="match status" value="1"/>
</dbReference>
<evidence type="ECO:0000313" key="3">
    <source>
        <dbReference type="EMBL" id="HIQ71748.1"/>
    </source>
</evidence>
<sequence length="463" mass="52794">MGQVMLHYEPTARQRAFHASKAFEVLYGGAAGGGKSYACVWDALLRCLRHPGTEAFLFRRTYQELEKNLVAIAQRVIPPQLGTYSASHYAFRLVNGSTMRFCHCNNEDADKLRYQGAEIHWLYIDELTHFRRDTYEYLRTRVRADRRLGIRPLVRCTANPGGPGHAWVRERFVDPAPPGTIIREPVASAILGRTQVRTRQFIQATVRDNPYIDDDYVFELESKPRALRDALLLGRWDAFEGQAFPEWTDDPAHYADGRYTHVIAPFDPPAHWPRWISFDYGYSRPFSCGVWAVGERGEVYRYKEVYGCDGAPNEGVRLAPGDIARRIERALEPERRAGIAVFGVADPSIWDGSRGASVYDQMREAVPALFLSPGNNARLPGKAQLHERLRFDAEGRPMLQVCTTCRDFIRTVPALAYDPAAVEDIDTRAEDHAYDETRYFLMSRPLPPRTPPQRRTKRFDPLG</sequence>